<dbReference type="eggNOG" id="ENOG50300WK">
    <property type="taxonomic scope" value="Bacteria"/>
</dbReference>
<dbReference type="EMBL" id="CP011129">
    <property type="protein sequence ID" value="ALN79519.1"/>
    <property type="molecule type" value="Genomic_DNA"/>
</dbReference>
<evidence type="ECO:0000313" key="3">
    <source>
        <dbReference type="Proteomes" id="UP000060787"/>
    </source>
</evidence>
<dbReference type="KEGG" id="lab:LA76x_1362"/>
<sequence length="178" mass="19148">MSNYRNKILSVAALAVALAPILASAQDATAKRVADFVECKLSLEQVNAFGDELNAEQIKGLAQTDDGGDAALMLWKSAQPLSAWGEKSSYVNFPSRQEMHLAYKVPAGQELKVGEALAKRIGGMSPRPDLAAMIETYGWKGLDYRKVLPGEKTVRVLVDVSYAPGWVTVGCGYGDAIQ</sequence>
<feature type="signal peptide" evidence="1">
    <location>
        <begin position="1"/>
        <end position="25"/>
    </location>
</feature>
<dbReference type="Proteomes" id="UP000060787">
    <property type="component" value="Chromosome"/>
</dbReference>
<dbReference type="RefSeq" id="WP_057917103.1">
    <property type="nucleotide sequence ID" value="NZ_CP011129.1"/>
</dbReference>
<dbReference type="AlphaFoldDB" id="A0A0S2F7K0"/>
<reference evidence="2 3" key="1">
    <citation type="journal article" date="2015" name="BMC Genomics">
        <title>Comparative genomics and metabolic profiling of the genus Lysobacter.</title>
        <authorList>
            <person name="de Bruijn I."/>
            <person name="Cheng X."/>
            <person name="de Jager V."/>
            <person name="Exposito R.G."/>
            <person name="Watrous J."/>
            <person name="Patel N."/>
            <person name="Postma J."/>
            <person name="Dorrestein P.C."/>
            <person name="Kobayashi D."/>
            <person name="Raaijmakers J.M."/>
        </authorList>
    </citation>
    <scope>NUCLEOTIDE SEQUENCE [LARGE SCALE GENOMIC DNA]</scope>
    <source>
        <strain evidence="2 3">76</strain>
    </source>
</reference>
<dbReference type="PATRIC" id="fig|84531.8.peg.1393"/>
<name>A0A0S2F7K0_LYSAN</name>
<feature type="chain" id="PRO_5006596716" evidence="1">
    <location>
        <begin position="26"/>
        <end position="178"/>
    </location>
</feature>
<accession>A0A0S2F7K0</accession>
<protein>
    <submittedName>
        <fullName evidence="2">Uncharacterized protein</fullName>
    </submittedName>
</protein>
<gene>
    <name evidence="2" type="ORF">LA76x_1362</name>
</gene>
<evidence type="ECO:0000256" key="1">
    <source>
        <dbReference type="SAM" id="SignalP"/>
    </source>
</evidence>
<organism evidence="2 3">
    <name type="scientific">Lysobacter antibioticus</name>
    <dbReference type="NCBI Taxonomy" id="84531"/>
    <lineage>
        <taxon>Bacteria</taxon>
        <taxon>Pseudomonadati</taxon>
        <taxon>Pseudomonadota</taxon>
        <taxon>Gammaproteobacteria</taxon>
        <taxon>Lysobacterales</taxon>
        <taxon>Lysobacteraceae</taxon>
        <taxon>Lysobacter</taxon>
    </lineage>
</organism>
<keyword evidence="1" id="KW-0732">Signal</keyword>
<proteinExistence type="predicted"/>
<keyword evidence="3" id="KW-1185">Reference proteome</keyword>
<evidence type="ECO:0000313" key="2">
    <source>
        <dbReference type="EMBL" id="ALN79519.1"/>
    </source>
</evidence>